<dbReference type="AlphaFoldDB" id="A0A8H6MVJ2"/>
<name>A0A8H6MVJ2_9PEZI</name>
<organism evidence="1 2">
    <name type="scientific">Colletotrichum musicola</name>
    <dbReference type="NCBI Taxonomy" id="2175873"/>
    <lineage>
        <taxon>Eukaryota</taxon>
        <taxon>Fungi</taxon>
        <taxon>Dikarya</taxon>
        <taxon>Ascomycota</taxon>
        <taxon>Pezizomycotina</taxon>
        <taxon>Sordariomycetes</taxon>
        <taxon>Hypocreomycetidae</taxon>
        <taxon>Glomerellales</taxon>
        <taxon>Glomerellaceae</taxon>
        <taxon>Colletotrichum</taxon>
        <taxon>Colletotrichum orchidearum species complex</taxon>
    </lineage>
</organism>
<dbReference type="EMBL" id="WIGM01000844">
    <property type="protein sequence ID" value="KAF6810679.1"/>
    <property type="molecule type" value="Genomic_DNA"/>
</dbReference>
<accession>A0A8H6MVJ2</accession>
<protein>
    <submittedName>
        <fullName evidence="1">Uncharacterized protein</fullName>
    </submittedName>
</protein>
<proteinExistence type="predicted"/>
<comment type="caution">
    <text evidence="1">The sequence shown here is derived from an EMBL/GenBank/DDBJ whole genome shotgun (WGS) entry which is preliminary data.</text>
</comment>
<evidence type="ECO:0000313" key="1">
    <source>
        <dbReference type="EMBL" id="KAF6810679.1"/>
    </source>
</evidence>
<dbReference type="Proteomes" id="UP000639643">
    <property type="component" value="Unassembled WGS sequence"/>
</dbReference>
<evidence type="ECO:0000313" key="2">
    <source>
        <dbReference type="Proteomes" id="UP000639643"/>
    </source>
</evidence>
<dbReference type="OrthoDB" id="4828201at2759"/>
<gene>
    <name evidence="1" type="ORF">CMUS01_13424</name>
</gene>
<sequence>MYKGQALSRSHVRELKDAFVKGGLERGAPENYITVLYSTKEVRRIWESQRQQYEGGGHSRPALAPRPPGTQLVSVALDAVEPSAHDRASPVNYKLVEALRLGGEKSFPMRRLITRTREAVKAAFYTGDGSDGSYCRTTGLLKTMDDAAYRKVYRAIWTAPDLALVDLKHLLHSKRSEIETAVRTTLDGLYSSRGSTDKYPGDTPVRKNDTTLIALQQSIEKTVALSSADLRTALLGHSIIVHNDDNVDDDSGSGTTLPGQR</sequence>
<keyword evidence="2" id="KW-1185">Reference proteome</keyword>
<reference evidence="1" key="1">
    <citation type="journal article" date="2020" name="Phytopathology">
        <title>Genome Sequence Resources of Colletotrichum truncatum, C. plurivorum, C. musicola, and C. sojae: Four Species Pathogenic to Soybean (Glycine max).</title>
        <authorList>
            <person name="Rogerio F."/>
            <person name="Boufleur T.R."/>
            <person name="Ciampi-Guillardi M."/>
            <person name="Sukno S.A."/>
            <person name="Thon M.R."/>
            <person name="Massola Junior N.S."/>
            <person name="Baroncelli R."/>
        </authorList>
    </citation>
    <scope>NUCLEOTIDE SEQUENCE</scope>
    <source>
        <strain evidence="1">LFN0074</strain>
    </source>
</reference>